<dbReference type="InterPro" id="IPR027417">
    <property type="entry name" value="P-loop_NTPase"/>
</dbReference>
<feature type="compositionally biased region" description="Basic and acidic residues" evidence="8">
    <location>
        <begin position="187"/>
        <end position="197"/>
    </location>
</feature>
<comment type="subcellular location">
    <subcellularLocation>
        <location evidence="1">Cytoplasm</location>
        <location evidence="1">Cytoskeleton</location>
    </subcellularLocation>
</comment>
<comment type="caution">
    <text evidence="10">The sequence shown here is derived from an EMBL/GenBank/DDBJ whole genome shotgun (WGS) entry which is preliminary data.</text>
</comment>
<organism evidence="10 11">
    <name type="scientific">Trichonephila inaurata madagascariensis</name>
    <dbReference type="NCBI Taxonomy" id="2747483"/>
    <lineage>
        <taxon>Eukaryota</taxon>
        <taxon>Metazoa</taxon>
        <taxon>Ecdysozoa</taxon>
        <taxon>Arthropoda</taxon>
        <taxon>Chelicerata</taxon>
        <taxon>Arachnida</taxon>
        <taxon>Araneae</taxon>
        <taxon>Araneomorphae</taxon>
        <taxon>Entelegynae</taxon>
        <taxon>Araneoidea</taxon>
        <taxon>Nephilidae</taxon>
        <taxon>Trichonephila</taxon>
        <taxon>Trichonephila inaurata</taxon>
    </lineage>
</organism>
<name>A0A8X6WYL5_9ARAC</name>
<evidence type="ECO:0000256" key="1">
    <source>
        <dbReference type="ARBA" id="ARBA00004245"/>
    </source>
</evidence>
<keyword evidence="3 7" id="KW-0547">Nucleotide-binding</keyword>
<dbReference type="InterPro" id="IPR027640">
    <property type="entry name" value="Kinesin-like_fam"/>
</dbReference>
<dbReference type="EMBL" id="BMAV01003398">
    <property type="protein sequence ID" value="GFY42957.1"/>
    <property type="molecule type" value="Genomic_DNA"/>
</dbReference>
<feature type="domain" description="Kinesin motor" evidence="9">
    <location>
        <begin position="6"/>
        <end position="282"/>
    </location>
</feature>
<dbReference type="PROSITE" id="PS50067">
    <property type="entry name" value="KINESIN_MOTOR_2"/>
    <property type="match status" value="1"/>
</dbReference>
<evidence type="ECO:0000256" key="7">
    <source>
        <dbReference type="PROSITE-ProRule" id="PRU00283"/>
    </source>
</evidence>
<dbReference type="PANTHER" id="PTHR47969:SF15">
    <property type="entry name" value="CHROMOSOME-ASSOCIATED KINESIN KIF4A-RELATED"/>
    <property type="match status" value="1"/>
</dbReference>
<dbReference type="PANTHER" id="PTHR47969">
    <property type="entry name" value="CHROMOSOME-ASSOCIATED KINESIN KIF4A-RELATED"/>
    <property type="match status" value="1"/>
</dbReference>
<dbReference type="GO" id="GO:0008017">
    <property type="term" value="F:microtubule binding"/>
    <property type="evidence" value="ECO:0007669"/>
    <property type="project" value="InterPro"/>
</dbReference>
<reference evidence="10" key="1">
    <citation type="submission" date="2020-08" db="EMBL/GenBank/DDBJ databases">
        <title>Multicomponent nature underlies the extraordinary mechanical properties of spider dragline silk.</title>
        <authorList>
            <person name="Kono N."/>
            <person name="Nakamura H."/>
            <person name="Mori M."/>
            <person name="Yoshida Y."/>
            <person name="Ohtoshi R."/>
            <person name="Malay A.D."/>
            <person name="Moran D.A.P."/>
            <person name="Tomita M."/>
            <person name="Numata K."/>
            <person name="Arakawa K."/>
        </authorList>
    </citation>
    <scope>NUCLEOTIDE SEQUENCE</scope>
</reference>
<evidence type="ECO:0000256" key="5">
    <source>
        <dbReference type="ARBA" id="ARBA00023054"/>
    </source>
</evidence>
<gene>
    <name evidence="10" type="primary">KIN5A</name>
    <name evidence="10" type="ORF">TNIN_207171</name>
</gene>
<evidence type="ECO:0000313" key="11">
    <source>
        <dbReference type="Proteomes" id="UP000886998"/>
    </source>
</evidence>
<accession>A0A8X6WYL5</accession>
<feature type="binding site" evidence="7">
    <location>
        <begin position="80"/>
        <end position="87"/>
    </location>
    <ligand>
        <name>ATP</name>
        <dbReference type="ChEBI" id="CHEBI:30616"/>
    </ligand>
</feature>
<dbReference type="GO" id="GO:0051231">
    <property type="term" value="P:spindle elongation"/>
    <property type="evidence" value="ECO:0007669"/>
    <property type="project" value="TreeGrafter"/>
</dbReference>
<keyword evidence="2" id="KW-0963">Cytoplasm</keyword>
<dbReference type="GO" id="GO:0007052">
    <property type="term" value="P:mitotic spindle organization"/>
    <property type="evidence" value="ECO:0007669"/>
    <property type="project" value="TreeGrafter"/>
</dbReference>
<proteinExistence type="inferred from homology"/>
<dbReference type="Proteomes" id="UP000886998">
    <property type="component" value="Unassembled WGS sequence"/>
</dbReference>
<dbReference type="GO" id="GO:0005524">
    <property type="term" value="F:ATP binding"/>
    <property type="evidence" value="ECO:0007669"/>
    <property type="project" value="UniProtKB-UniRule"/>
</dbReference>
<dbReference type="Pfam" id="PF00225">
    <property type="entry name" value="Kinesin"/>
    <property type="match status" value="1"/>
</dbReference>
<evidence type="ECO:0000256" key="6">
    <source>
        <dbReference type="ARBA" id="ARBA00023212"/>
    </source>
</evidence>
<keyword evidence="7" id="KW-0505">Motor protein</keyword>
<feature type="region of interest" description="Disordered" evidence="8">
    <location>
        <begin position="187"/>
        <end position="211"/>
    </location>
</feature>
<comment type="similarity">
    <text evidence="7">Belongs to the TRAFAC class myosin-kinesin ATPase superfamily. Kinesin family.</text>
</comment>
<keyword evidence="4 7" id="KW-0067">ATP-binding</keyword>
<evidence type="ECO:0000256" key="4">
    <source>
        <dbReference type="ARBA" id="ARBA00022840"/>
    </source>
</evidence>
<evidence type="ECO:0000313" key="10">
    <source>
        <dbReference type="EMBL" id="GFY42957.1"/>
    </source>
</evidence>
<dbReference type="SMART" id="SM00129">
    <property type="entry name" value="KISc"/>
    <property type="match status" value="1"/>
</dbReference>
<dbReference type="InterPro" id="IPR001752">
    <property type="entry name" value="Kinesin_motor_dom"/>
</dbReference>
<protein>
    <submittedName>
        <fullName evidence="10">Kinesin-like protein KIN-5A</fullName>
    </submittedName>
</protein>
<dbReference type="InterPro" id="IPR036961">
    <property type="entry name" value="Kinesin_motor_dom_sf"/>
</dbReference>
<dbReference type="OrthoDB" id="6436009at2759"/>
<dbReference type="GO" id="GO:0007018">
    <property type="term" value="P:microtubule-based movement"/>
    <property type="evidence" value="ECO:0007669"/>
    <property type="project" value="InterPro"/>
</dbReference>
<keyword evidence="11" id="KW-1185">Reference proteome</keyword>
<evidence type="ECO:0000256" key="2">
    <source>
        <dbReference type="ARBA" id="ARBA00022490"/>
    </source>
</evidence>
<evidence type="ECO:0000256" key="3">
    <source>
        <dbReference type="ARBA" id="ARBA00022741"/>
    </source>
</evidence>
<dbReference type="Gene3D" id="3.40.850.10">
    <property type="entry name" value="Kinesin motor domain"/>
    <property type="match status" value="1"/>
</dbReference>
<evidence type="ECO:0000256" key="8">
    <source>
        <dbReference type="SAM" id="MobiDB-lite"/>
    </source>
</evidence>
<dbReference type="GO" id="GO:0003777">
    <property type="term" value="F:microtubule motor activity"/>
    <property type="evidence" value="ECO:0007669"/>
    <property type="project" value="InterPro"/>
</dbReference>
<dbReference type="AlphaFoldDB" id="A0A8X6WYL5"/>
<dbReference type="GO" id="GO:0005875">
    <property type="term" value="C:microtubule associated complex"/>
    <property type="evidence" value="ECO:0007669"/>
    <property type="project" value="TreeGrafter"/>
</dbReference>
<evidence type="ECO:0000259" key="9">
    <source>
        <dbReference type="PROSITE" id="PS50067"/>
    </source>
</evidence>
<dbReference type="SUPFAM" id="SSF52540">
    <property type="entry name" value="P-loop containing nucleoside triphosphate hydrolases"/>
    <property type="match status" value="1"/>
</dbReference>
<sequence>MARQINVSSSLRCRPLLAKERPSLYPIYLRRNTVTVNRRLYNFDKVFDQRSKNEDIFKALVFEKIDDLLQGYNVAFMTYGPSKTGKSHTMGTFYNRQKDIQDPGIIPKAIREIYRRIRKNKNYAVKVSFVEMVNEEVYDLLEEPTVQRDVRERETRSIGKRRWVTSQLLKEFNFSFLERGREVTKRDTKVGRTERGNGGRNEIGLSKGSNQEGQCLESYHHASNERQLQLQKKRDWKGEECRRDRWKTGWERSVKAGKQGGERAGEKVNIKERVYFTPKKSC</sequence>
<keyword evidence="6" id="KW-0206">Cytoskeleton</keyword>
<keyword evidence="5" id="KW-0175">Coiled coil</keyword>